<name>A0A934MA25_9RHOB</name>
<evidence type="ECO:0000313" key="2">
    <source>
        <dbReference type="Proteomes" id="UP000642488"/>
    </source>
</evidence>
<dbReference type="InterPro" id="IPR023157">
    <property type="entry name" value="AGR-C-984p-like_sf"/>
</dbReference>
<keyword evidence="2" id="KW-1185">Reference proteome</keyword>
<gene>
    <name evidence="1" type="ORF">ILP92_10490</name>
</gene>
<protein>
    <submittedName>
        <fullName evidence="1">DUF1217 domain-containing protein</fullName>
    </submittedName>
</protein>
<dbReference type="SUPFAM" id="SSF158837">
    <property type="entry name" value="AGR C 984p-like"/>
    <property type="match status" value="1"/>
</dbReference>
<accession>A0A934MA25</accession>
<dbReference type="Proteomes" id="UP000642488">
    <property type="component" value="Unassembled WGS sequence"/>
</dbReference>
<dbReference type="InterPro" id="IPR010626">
    <property type="entry name" value="DUF1217"/>
</dbReference>
<proteinExistence type="predicted"/>
<sequence>MTYQPVVPFGGNAGWEFLQRTRDRQQAAFESSAVIVRNTDRFRERIGTIGSAEELIQDRALLQVALGAFGLDEDLNNKYLIQKVLESDTTSRDSLTSRFADKRYQAFSEAFGFGSPLGPATANPGFADRIIEAYNTRQFEIAVGNQSTDLRLALGLERELETINSKAGLSDDAAWFSVMANKPLRSVLEKAMGLPVAFGTLDLDRQLSTFRERSEQIFGVSEVSGFADPEVQEELRRLFLVRAQLEEGNTAAGSASIALSLLTQAAQFNR</sequence>
<reference evidence="1" key="1">
    <citation type="submission" date="2020-12" db="EMBL/GenBank/DDBJ databases">
        <title>Bacterial taxonomy.</title>
        <authorList>
            <person name="Pan X."/>
        </authorList>
    </citation>
    <scope>NUCLEOTIDE SEQUENCE</scope>
    <source>
        <strain evidence="1">KCTC 52957</strain>
    </source>
</reference>
<dbReference type="Gene3D" id="1.10.3700.10">
    <property type="entry name" value="AGR C 984p-like"/>
    <property type="match status" value="1"/>
</dbReference>
<dbReference type="RefSeq" id="WP_198916349.1">
    <property type="nucleotide sequence ID" value="NZ_JAEKPD010000009.1"/>
</dbReference>
<dbReference type="Pfam" id="PF06748">
    <property type="entry name" value="DUF1217"/>
    <property type="match status" value="1"/>
</dbReference>
<evidence type="ECO:0000313" key="1">
    <source>
        <dbReference type="EMBL" id="MBJ3763172.1"/>
    </source>
</evidence>
<dbReference type="AlphaFoldDB" id="A0A934MA25"/>
<comment type="caution">
    <text evidence="1">The sequence shown here is derived from an EMBL/GenBank/DDBJ whole genome shotgun (WGS) entry which is preliminary data.</text>
</comment>
<dbReference type="EMBL" id="JAEKPD010000009">
    <property type="protein sequence ID" value="MBJ3763172.1"/>
    <property type="molecule type" value="Genomic_DNA"/>
</dbReference>
<organism evidence="1 2">
    <name type="scientific">Palleronia pontilimi</name>
    <dbReference type="NCBI Taxonomy" id="1964209"/>
    <lineage>
        <taxon>Bacteria</taxon>
        <taxon>Pseudomonadati</taxon>
        <taxon>Pseudomonadota</taxon>
        <taxon>Alphaproteobacteria</taxon>
        <taxon>Rhodobacterales</taxon>
        <taxon>Roseobacteraceae</taxon>
        <taxon>Palleronia</taxon>
    </lineage>
</organism>